<reference evidence="2" key="2">
    <citation type="submission" date="2020-09" db="EMBL/GenBank/DDBJ databases">
        <authorList>
            <person name="Sun Q."/>
            <person name="Ohkuma M."/>
        </authorList>
    </citation>
    <scope>NUCLEOTIDE SEQUENCE</scope>
    <source>
        <strain evidence="2">JCM 4434</strain>
    </source>
</reference>
<keyword evidence="1" id="KW-0472">Membrane</keyword>
<keyword evidence="1" id="KW-1133">Transmembrane helix</keyword>
<protein>
    <submittedName>
        <fullName evidence="2">Uncharacterized protein</fullName>
    </submittedName>
</protein>
<keyword evidence="1" id="KW-0812">Transmembrane</keyword>
<feature type="transmembrane region" description="Helical" evidence="1">
    <location>
        <begin position="61"/>
        <end position="81"/>
    </location>
</feature>
<evidence type="ECO:0000256" key="1">
    <source>
        <dbReference type="SAM" id="Phobius"/>
    </source>
</evidence>
<dbReference type="GeneID" id="97486958"/>
<proteinExistence type="predicted"/>
<name>A0A8H9HWI2_KITAU</name>
<organism evidence="2 3">
    <name type="scientific">Kitasatospora aureofaciens</name>
    <name type="common">Streptomyces aureofaciens</name>
    <dbReference type="NCBI Taxonomy" id="1894"/>
    <lineage>
        <taxon>Bacteria</taxon>
        <taxon>Bacillati</taxon>
        <taxon>Actinomycetota</taxon>
        <taxon>Actinomycetes</taxon>
        <taxon>Kitasatosporales</taxon>
        <taxon>Streptomycetaceae</taxon>
        <taxon>Kitasatospora</taxon>
    </lineage>
</organism>
<reference evidence="2" key="1">
    <citation type="journal article" date="2014" name="Int. J. Syst. Evol. Microbiol.">
        <title>Complete genome sequence of Corynebacterium casei LMG S-19264T (=DSM 44701T), isolated from a smear-ripened cheese.</title>
        <authorList>
            <consortium name="US DOE Joint Genome Institute (JGI-PGF)"/>
            <person name="Walter F."/>
            <person name="Albersmeier A."/>
            <person name="Kalinowski J."/>
            <person name="Ruckert C."/>
        </authorList>
    </citation>
    <scope>NUCLEOTIDE SEQUENCE</scope>
    <source>
        <strain evidence="2">JCM 4434</strain>
    </source>
</reference>
<comment type="caution">
    <text evidence="2">The sequence shown here is derived from an EMBL/GenBank/DDBJ whole genome shotgun (WGS) entry which is preliminary data.</text>
</comment>
<dbReference type="AlphaFoldDB" id="A0A8H9HWI2"/>
<gene>
    <name evidence="2" type="ORF">GCM10010502_39120</name>
</gene>
<feature type="transmembrane region" description="Helical" evidence="1">
    <location>
        <begin position="87"/>
        <end position="109"/>
    </location>
</feature>
<feature type="transmembrane region" description="Helical" evidence="1">
    <location>
        <begin position="169"/>
        <end position="196"/>
    </location>
</feature>
<evidence type="ECO:0000313" key="2">
    <source>
        <dbReference type="EMBL" id="GGU83219.1"/>
    </source>
</evidence>
<dbReference type="Proteomes" id="UP000610124">
    <property type="component" value="Unassembled WGS sequence"/>
</dbReference>
<dbReference type="EMBL" id="BMUB01000008">
    <property type="protein sequence ID" value="GGU83219.1"/>
    <property type="molecule type" value="Genomic_DNA"/>
</dbReference>
<sequence>MSKPVINARVATARRARAVGAVGAAGETAPTAPGVAPAPRWAQLAAKAAVLSTVPSGVWRIVFGFGVPVGFTGATAAAFGAHQPGWGTVYCVVLSALAEALAFLTLGLVRPWGLVAPRWIPLIGGRRVRPLAAIVPALLGSAILTALGMEGLFGRWAHNLAEPDAPHGFAGLVMTAAYLPLVAWGPLLGAVTLDYARRTLWRRR</sequence>
<accession>A0A8H9HWI2</accession>
<dbReference type="RefSeq" id="WP_232543141.1">
    <property type="nucleotide sequence ID" value="NZ_BMUB01000008.1"/>
</dbReference>
<feature type="transmembrane region" description="Helical" evidence="1">
    <location>
        <begin position="130"/>
        <end position="149"/>
    </location>
</feature>
<evidence type="ECO:0000313" key="3">
    <source>
        <dbReference type="Proteomes" id="UP000610124"/>
    </source>
</evidence>